<reference evidence="1" key="1">
    <citation type="journal article" date="2021" name="Proc. Natl. Acad. Sci. U.S.A.">
        <title>A Catalog of Tens of Thousands of Viruses from Human Metagenomes Reveals Hidden Associations with Chronic Diseases.</title>
        <authorList>
            <person name="Tisza M.J."/>
            <person name="Buck C.B."/>
        </authorList>
    </citation>
    <scope>NUCLEOTIDE SEQUENCE</scope>
    <source>
        <strain evidence="1">Ctg6c78</strain>
    </source>
</reference>
<protein>
    <submittedName>
        <fullName evidence="1">Uncharacterized protein</fullName>
    </submittedName>
</protein>
<evidence type="ECO:0000313" key="1">
    <source>
        <dbReference type="EMBL" id="DAF97066.1"/>
    </source>
</evidence>
<organism evidence="1">
    <name type="scientific">Siphoviridae sp. ctg6c78</name>
    <dbReference type="NCBI Taxonomy" id="2825603"/>
    <lineage>
        <taxon>Viruses</taxon>
        <taxon>Duplodnaviria</taxon>
        <taxon>Heunggongvirae</taxon>
        <taxon>Uroviricota</taxon>
        <taxon>Caudoviricetes</taxon>
    </lineage>
</organism>
<name>A0A8S5URM8_9CAUD</name>
<accession>A0A8S5URM8</accession>
<sequence>MATKKLQIIGGNDEFNDLIKELTKEIVPKGTATYDPNSDNAASGKAVSEAIANAFEDVDNEIDSKIQTAMENIYTKAEVDQKIASAGGGSGSTGGGFIVSDSAPSNTNVLWIDTNSGLKYHNGVDWVLVPVLYS</sequence>
<proteinExistence type="predicted"/>
<dbReference type="EMBL" id="BK016125">
    <property type="protein sequence ID" value="DAF97066.1"/>
    <property type="molecule type" value="Genomic_DNA"/>
</dbReference>